<dbReference type="Gene3D" id="2.40.30.10">
    <property type="entry name" value="Translation factors"/>
    <property type="match status" value="1"/>
</dbReference>
<evidence type="ECO:0000256" key="2">
    <source>
        <dbReference type="ARBA" id="ARBA00004370"/>
    </source>
</evidence>
<evidence type="ECO:0000256" key="4">
    <source>
        <dbReference type="ARBA" id="ARBA00022630"/>
    </source>
</evidence>
<dbReference type="EMBL" id="NAJO01000047">
    <property type="protein sequence ID" value="OQN98189.1"/>
    <property type="molecule type" value="Genomic_DNA"/>
</dbReference>
<proteinExistence type="inferred from homology"/>
<sequence>MRPPSLPLQSCTRLVARNTPARIYQRHFSQAICKRGQQPRYEPPKPPPKGSDPRLARFAKVFGIFIGISIAFAYRAVKGTGDGGKTPVSAAGFVRYNLVGREQVSSTSSIFTLRAAGTTGLDIDVDFLQRAITSVQLKQPQLQIARSYTLLPPLPDQRASDIRLLIRREEGGEVSNYLHRLPLATEIEVRGPNVEYAIPQDVHKVVFLAGGTGVVPALQVVKAVAGEADVHVLWANRRREDCQSGVSDTVQPSNTWMATLLGIVSPFGGSITPTNPQVTEVTTTPSPIVTHLQDLKASGAGRVAVDYFVDDEDTRIALRDATKLVRGSFSTAANTNGRKILFVSGPEGFVKHWAGPKVWANGVEVQGPLGGVLATADLKGWEVVKL</sequence>
<feature type="domain" description="FAD-binding FR-type" evidence="9">
    <location>
        <begin position="91"/>
        <end position="199"/>
    </location>
</feature>
<comment type="caution">
    <text evidence="10">The sequence shown here is derived from an EMBL/GenBank/DDBJ whole genome shotgun (WGS) entry which is preliminary data.</text>
</comment>
<comment type="subcellular location">
    <subcellularLocation>
        <location evidence="2">Membrane</location>
    </subcellularLocation>
</comment>
<comment type="similarity">
    <text evidence="3">Belongs to the flavoprotein pyridine nucleotide cytochrome reductase family.</text>
</comment>
<dbReference type="FunCoup" id="A0A1V8SGI4">
    <property type="interactions" value="43"/>
</dbReference>
<gene>
    <name evidence="10" type="ORF">B0A48_15465</name>
</gene>
<evidence type="ECO:0000256" key="1">
    <source>
        <dbReference type="ARBA" id="ARBA00001974"/>
    </source>
</evidence>
<feature type="binding site" evidence="8">
    <location>
        <position position="165"/>
    </location>
    <ligand>
        <name>FAD</name>
        <dbReference type="ChEBI" id="CHEBI:57692"/>
    </ligand>
</feature>
<keyword evidence="11" id="KW-1185">Reference proteome</keyword>
<name>A0A1V8SGI4_9PEZI</name>
<protein>
    <recommendedName>
        <fullName evidence="9">FAD-binding FR-type domain-containing protein</fullName>
    </recommendedName>
</protein>
<dbReference type="GO" id="GO:0005739">
    <property type="term" value="C:mitochondrion"/>
    <property type="evidence" value="ECO:0007669"/>
    <property type="project" value="TreeGrafter"/>
</dbReference>
<keyword evidence="6" id="KW-0560">Oxidoreductase</keyword>
<dbReference type="CDD" id="cd06183">
    <property type="entry name" value="cyt_b5_reduct_like"/>
    <property type="match status" value="1"/>
</dbReference>
<dbReference type="SUPFAM" id="SSF63380">
    <property type="entry name" value="Riboflavin synthase domain-like"/>
    <property type="match status" value="1"/>
</dbReference>
<dbReference type="InterPro" id="IPR017938">
    <property type="entry name" value="Riboflavin_synthase-like_b-brl"/>
</dbReference>
<evidence type="ECO:0000256" key="7">
    <source>
        <dbReference type="ARBA" id="ARBA00023136"/>
    </source>
</evidence>
<accession>A0A1V8SGI4</accession>
<evidence type="ECO:0000313" key="11">
    <source>
        <dbReference type="Proteomes" id="UP000192596"/>
    </source>
</evidence>
<dbReference type="AlphaFoldDB" id="A0A1V8SGI4"/>
<comment type="cofactor">
    <cofactor evidence="1 8">
        <name>FAD</name>
        <dbReference type="ChEBI" id="CHEBI:57692"/>
    </cofactor>
</comment>
<dbReference type="InParanoid" id="A0A1V8SGI4"/>
<dbReference type="InterPro" id="IPR008333">
    <property type="entry name" value="Cbr1-like_FAD-bd_dom"/>
</dbReference>
<dbReference type="OrthoDB" id="432685at2759"/>
<organism evidence="10 11">
    <name type="scientific">Cryoendolithus antarcticus</name>
    <dbReference type="NCBI Taxonomy" id="1507870"/>
    <lineage>
        <taxon>Eukaryota</taxon>
        <taxon>Fungi</taxon>
        <taxon>Dikarya</taxon>
        <taxon>Ascomycota</taxon>
        <taxon>Pezizomycotina</taxon>
        <taxon>Dothideomycetes</taxon>
        <taxon>Dothideomycetidae</taxon>
        <taxon>Cladosporiales</taxon>
        <taxon>Cladosporiaceae</taxon>
        <taxon>Cryoendolithus</taxon>
    </lineage>
</organism>
<dbReference type="InterPro" id="IPR039261">
    <property type="entry name" value="FNR_nucleotide-bd"/>
</dbReference>
<keyword evidence="5 8" id="KW-0274">FAD</keyword>
<feature type="binding site" evidence="8">
    <location>
        <position position="148"/>
    </location>
    <ligand>
        <name>FAD</name>
        <dbReference type="ChEBI" id="CHEBI:57692"/>
    </ligand>
</feature>
<dbReference type="Pfam" id="PF00970">
    <property type="entry name" value="FAD_binding_6"/>
    <property type="match status" value="1"/>
</dbReference>
<dbReference type="GO" id="GO:0016491">
    <property type="term" value="F:oxidoreductase activity"/>
    <property type="evidence" value="ECO:0007669"/>
    <property type="project" value="UniProtKB-KW"/>
</dbReference>
<keyword evidence="4 8" id="KW-0285">Flavoprotein</keyword>
<evidence type="ECO:0000256" key="5">
    <source>
        <dbReference type="ARBA" id="ARBA00022827"/>
    </source>
</evidence>
<dbReference type="Gene3D" id="3.40.50.80">
    <property type="entry name" value="Nucleotide-binding domain of ferredoxin-NADP reductase (FNR) module"/>
    <property type="match status" value="1"/>
</dbReference>
<feature type="binding site" evidence="8">
    <location>
        <position position="174"/>
    </location>
    <ligand>
        <name>FAD</name>
        <dbReference type="ChEBI" id="CHEBI:57692"/>
    </ligand>
</feature>
<dbReference type="PROSITE" id="PS51384">
    <property type="entry name" value="FAD_FR"/>
    <property type="match status" value="1"/>
</dbReference>
<feature type="binding site" evidence="8">
    <location>
        <position position="146"/>
    </location>
    <ligand>
        <name>FAD</name>
        <dbReference type="ChEBI" id="CHEBI:57692"/>
    </ligand>
</feature>
<evidence type="ECO:0000256" key="6">
    <source>
        <dbReference type="ARBA" id="ARBA00023002"/>
    </source>
</evidence>
<evidence type="ECO:0000256" key="3">
    <source>
        <dbReference type="ARBA" id="ARBA00006105"/>
    </source>
</evidence>
<dbReference type="InterPro" id="IPR017927">
    <property type="entry name" value="FAD-bd_FR_type"/>
</dbReference>
<dbReference type="PANTHER" id="PTHR19370">
    <property type="entry name" value="NADH-CYTOCHROME B5 REDUCTASE"/>
    <property type="match status" value="1"/>
</dbReference>
<dbReference type="STRING" id="1507870.A0A1V8SGI4"/>
<evidence type="ECO:0000313" key="10">
    <source>
        <dbReference type="EMBL" id="OQN98189.1"/>
    </source>
</evidence>
<dbReference type="Proteomes" id="UP000192596">
    <property type="component" value="Unassembled WGS sequence"/>
</dbReference>
<dbReference type="SUPFAM" id="SSF52343">
    <property type="entry name" value="Ferredoxin reductase-like, C-terminal NADP-linked domain"/>
    <property type="match status" value="1"/>
</dbReference>
<reference evidence="11" key="1">
    <citation type="submission" date="2017-03" db="EMBL/GenBank/DDBJ databases">
        <title>Genomes of endolithic fungi from Antarctica.</title>
        <authorList>
            <person name="Coleine C."/>
            <person name="Masonjones S."/>
            <person name="Stajich J.E."/>
        </authorList>
    </citation>
    <scope>NUCLEOTIDE SEQUENCE [LARGE SCALE GENOMIC DNA]</scope>
    <source>
        <strain evidence="11">CCFEE 5527</strain>
    </source>
</reference>
<evidence type="ECO:0000259" key="9">
    <source>
        <dbReference type="PROSITE" id="PS51384"/>
    </source>
</evidence>
<keyword evidence="7" id="KW-0472">Membrane</keyword>
<dbReference type="PANTHER" id="PTHR19370:SF189">
    <property type="entry name" value="CYTOCHROME C MITOCHONDRIAL IMPORT FACTOR CYC2"/>
    <property type="match status" value="1"/>
</dbReference>
<evidence type="ECO:0000256" key="8">
    <source>
        <dbReference type="PIRSR" id="PIRSR601834-1"/>
    </source>
</evidence>
<dbReference type="GO" id="GO:0016020">
    <property type="term" value="C:membrane"/>
    <property type="evidence" value="ECO:0007669"/>
    <property type="project" value="UniProtKB-SubCell"/>
</dbReference>
<dbReference type="InterPro" id="IPR001834">
    <property type="entry name" value="CBR-like"/>
</dbReference>
<feature type="binding site" evidence="8">
    <location>
        <position position="175"/>
    </location>
    <ligand>
        <name>FAD</name>
        <dbReference type="ChEBI" id="CHEBI:57692"/>
    </ligand>
</feature>